<dbReference type="Gene3D" id="3.40.50.10640">
    <property type="entry name" value="SSO1389-like"/>
    <property type="match status" value="1"/>
</dbReference>
<feature type="domain" description="CRISPR system endoribonuclease Csx1 CARF" evidence="1">
    <location>
        <begin position="6"/>
        <end position="192"/>
    </location>
</feature>
<dbReference type="Pfam" id="PF22230">
    <property type="entry name" value="Csx1_CARF"/>
    <property type="match status" value="1"/>
</dbReference>
<sequence>MKDGVLILSVWGYPPQWTRYRYTVAVDHPAYRDLGESECESCCTTIVLAHHLMKKYRVKTVVFGADTVADPSTTEDTRSKALLLYEGWLRELSSPDNCSCCSETSWLKSVDISVLPGIGHYHGWYFKASIDNVFVQAFTKIFCELQGGNYRWIFLDLSHGLNYLLVAVLYATVANAVLFGVENRLILVNSEPARAGSKRCIKVSDAREVRDARKDEMEPLGILDVSRLQAAVNLVRSLIALRYFQPIQMGAILKELRERYSQTDPELEELNKVLPFFKLLSNTIVGPTFVHSYTVDSSGREELLHTALCREYKELRDRDVAGEFKPRKNGSLKTVEYDSTSIFRALPIALGKIVSDVCEKLVVGGGDRYLVKYLDNVGRYYRDESRSIHSSLIVENTKEDLGKVVEFVVKNRGFLEKCYSSADLISTRGTEIEINGALFRAVNFKKRDTLSKITKDIEDGKTGCKDLGEQLEIDTIKTNLDEERREIYSSSSNSNLDRFLRNMCAHAGFEYTSIRRMVIDTEKRDIVKIVYDKDILFKILRDF</sequence>
<dbReference type="PANTHER" id="PTHR37169">
    <property type="entry name" value="CRISPR SYSTEM ENDORIBONUCLEASE CSX1-RELATED"/>
    <property type="match status" value="1"/>
</dbReference>
<organism evidence="2">
    <name type="scientific">Ignisphaera aggregans</name>
    <dbReference type="NCBI Taxonomy" id="334771"/>
    <lineage>
        <taxon>Archaea</taxon>
        <taxon>Thermoproteota</taxon>
        <taxon>Thermoprotei</taxon>
        <taxon>Desulfurococcales</taxon>
        <taxon>Desulfurococcaceae</taxon>
        <taxon>Ignisphaera</taxon>
    </lineage>
</organism>
<protein>
    <recommendedName>
        <fullName evidence="1">CRISPR system endoribonuclease Csx1 CARF domain-containing protein</fullName>
    </recommendedName>
</protein>
<dbReference type="EMBL" id="DTAI01000095">
    <property type="protein sequence ID" value="HGN36582.1"/>
    <property type="molecule type" value="Genomic_DNA"/>
</dbReference>
<dbReference type="PANTHER" id="PTHR37169:SF1">
    <property type="entry name" value="CRISPR SYSTEM ENDORIBONUCLEASE CSX1"/>
    <property type="match status" value="1"/>
</dbReference>
<evidence type="ECO:0000259" key="1">
    <source>
        <dbReference type="Pfam" id="PF22230"/>
    </source>
</evidence>
<dbReference type="InterPro" id="IPR052875">
    <property type="entry name" value="CRISPR_assoc_ribonuclease"/>
</dbReference>
<dbReference type="AlphaFoldDB" id="A0A7J3I7E7"/>
<dbReference type="InterPro" id="IPR053857">
    <property type="entry name" value="Csx1_CARF"/>
</dbReference>
<proteinExistence type="predicted"/>
<reference evidence="2" key="1">
    <citation type="journal article" date="2020" name="mSystems">
        <title>Genome- and Community-Level Interaction Insights into Carbon Utilization and Element Cycling Functions of Hydrothermarchaeota in Hydrothermal Sediment.</title>
        <authorList>
            <person name="Zhou Z."/>
            <person name="Liu Y."/>
            <person name="Xu W."/>
            <person name="Pan J."/>
            <person name="Luo Z.H."/>
            <person name="Li M."/>
        </authorList>
    </citation>
    <scope>NUCLEOTIDE SEQUENCE [LARGE SCALE GENOMIC DNA]</scope>
    <source>
        <strain evidence="2">SpSt-618</strain>
    </source>
</reference>
<accession>A0A7J3I7E7</accession>
<dbReference type="SUPFAM" id="SSF160980">
    <property type="entry name" value="SSO1389-like"/>
    <property type="match status" value="1"/>
</dbReference>
<evidence type="ECO:0000313" key="2">
    <source>
        <dbReference type="EMBL" id="HGN36582.1"/>
    </source>
</evidence>
<gene>
    <name evidence="2" type="ORF">ENT87_03420</name>
</gene>
<name>A0A7J3I7E7_9CREN</name>
<comment type="caution">
    <text evidence="2">The sequence shown here is derived from an EMBL/GenBank/DDBJ whole genome shotgun (WGS) entry which is preliminary data.</text>
</comment>